<reference evidence="2" key="1">
    <citation type="submission" date="2021-01" db="EMBL/GenBank/DDBJ databases">
        <authorList>
            <person name="Corre E."/>
            <person name="Pelletier E."/>
            <person name="Niang G."/>
            <person name="Scheremetjew M."/>
            <person name="Finn R."/>
            <person name="Kale V."/>
            <person name="Holt S."/>
            <person name="Cochrane G."/>
            <person name="Meng A."/>
            <person name="Brown T."/>
            <person name="Cohen L."/>
        </authorList>
    </citation>
    <scope>NUCLEOTIDE SEQUENCE</scope>
    <source>
        <strain evidence="2">DIVA3 518/3/11/1/6</strain>
    </source>
</reference>
<dbReference type="EMBL" id="HBKP01017857">
    <property type="protein sequence ID" value="CAE2229791.1"/>
    <property type="molecule type" value="Transcribed_RNA"/>
</dbReference>
<protein>
    <recommendedName>
        <fullName evidence="1">SGNH hydrolase-type esterase domain-containing protein</fullName>
    </recommendedName>
</protein>
<dbReference type="CDD" id="cd01838">
    <property type="entry name" value="Isoamyl_acetate_hydrolase_like"/>
    <property type="match status" value="1"/>
</dbReference>
<dbReference type="PANTHER" id="PTHR14209:SF19">
    <property type="entry name" value="ISOAMYL ACETATE-HYDROLYZING ESTERASE 1 HOMOLOG"/>
    <property type="match status" value="1"/>
</dbReference>
<dbReference type="Pfam" id="PF13472">
    <property type="entry name" value="Lipase_GDSL_2"/>
    <property type="match status" value="1"/>
</dbReference>
<feature type="domain" description="SGNH hydrolase-type esterase" evidence="1">
    <location>
        <begin position="7"/>
        <end position="222"/>
    </location>
</feature>
<dbReference type="InterPro" id="IPR045136">
    <property type="entry name" value="Iah1-like"/>
</dbReference>
<name>A0A7S4IHU9_9EUKA</name>
<dbReference type="Gene3D" id="3.40.50.1110">
    <property type="entry name" value="SGNH hydrolase"/>
    <property type="match status" value="1"/>
</dbReference>
<dbReference type="SUPFAM" id="SSF52266">
    <property type="entry name" value="SGNH hydrolase"/>
    <property type="match status" value="1"/>
</dbReference>
<dbReference type="PANTHER" id="PTHR14209">
    <property type="entry name" value="ISOAMYL ACETATE-HYDROLYZING ESTERASE 1"/>
    <property type="match status" value="1"/>
</dbReference>
<organism evidence="2">
    <name type="scientific">Vannella robusta</name>
    <dbReference type="NCBI Taxonomy" id="1487602"/>
    <lineage>
        <taxon>Eukaryota</taxon>
        <taxon>Amoebozoa</taxon>
        <taxon>Discosea</taxon>
        <taxon>Flabellinia</taxon>
        <taxon>Vannellidae</taxon>
        <taxon>Vannella</taxon>
    </lineage>
</organism>
<gene>
    <name evidence="2" type="ORF">VSP0166_LOCUS12663</name>
</gene>
<sequence length="268" mass="30151">MRPQIVLLGDSITERGFVFSMNGWALQLASWYGVKADIVNRGHSGYNTRIAMELLEERREGWYHSMDSERPADLVVIFWGANDAALNGKQGIPVTEYKQRLRTQIHNVRCAGKAFSKSQTGSPKDYTQVIIITPPPVDDNSWLSAMKEKYAATNTNATPEDLASITLDRNNDTTKLYAEAAKEVGVLDQCPVIDLYNDMQNASKNYCSFLSDGLHLSSEGNDFLYKSLRSTIKKSFPELQPKNITKDFLEWRDALEASDAKRKELASQ</sequence>
<dbReference type="InterPro" id="IPR013830">
    <property type="entry name" value="SGNH_hydro"/>
</dbReference>
<evidence type="ECO:0000313" key="2">
    <source>
        <dbReference type="EMBL" id="CAE2229791.1"/>
    </source>
</evidence>
<evidence type="ECO:0000259" key="1">
    <source>
        <dbReference type="Pfam" id="PF13472"/>
    </source>
</evidence>
<accession>A0A7S4IHU9</accession>
<proteinExistence type="predicted"/>
<dbReference type="InterPro" id="IPR036514">
    <property type="entry name" value="SGNH_hydro_sf"/>
</dbReference>
<dbReference type="AlphaFoldDB" id="A0A7S4IHU9"/>